<dbReference type="STRING" id="106549.A0A540LJN0"/>
<comment type="caution">
    <text evidence="1">The sequence shown here is derived from an EMBL/GenBank/DDBJ whole genome shotgun (WGS) entry which is preliminary data.</text>
</comment>
<reference evidence="1 2" key="1">
    <citation type="journal article" date="2019" name="G3 (Bethesda)">
        <title>Sequencing of a Wild Apple (Malus baccata) Genome Unravels the Differences Between Cultivated and Wild Apple Species Regarding Disease Resistance and Cold Tolerance.</title>
        <authorList>
            <person name="Chen X."/>
        </authorList>
    </citation>
    <scope>NUCLEOTIDE SEQUENCE [LARGE SCALE GENOMIC DNA]</scope>
    <source>
        <strain evidence="2">cv. Shandingzi</strain>
        <tissue evidence="1">Leaves</tissue>
    </source>
</reference>
<sequence>MHPSLSPFLLYSHSPSPFHAQQQSPSLPSLPFLPFTLNNSRIGPTIICKLQALGFTNLVHRTHAELDLTRQADIEKPS</sequence>
<keyword evidence="2" id="KW-1185">Reference proteome</keyword>
<evidence type="ECO:0000313" key="1">
    <source>
        <dbReference type="EMBL" id="TQD86677.1"/>
    </source>
</evidence>
<protein>
    <submittedName>
        <fullName evidence="1">Uncharacterized protein</fullName>
    </submittedName>
</protein>
<gene>
    <name evidence="1" type="ORF">C1H46_027803</name>
</gene>
<accession>A0A540LJN0</accession>
<dbReference type="AlphaFoldDB" id="A0A540LJN0"/>
<dbReference type="EMBL" id="VIEB01000559">
    <property type="protein sequence ID" value="TQD86677.1"/>
    <property type="molecule type" value="Genomic_DNA"/>
</dbReference>
<evidence type="ECO:0000313" key="2">
    <source>
        <dbReference type="Proteomes" id="UP000315295"/>
    </source>
</evidence>
<proteinExistence type="predicted"/>
<organism evidence="1 2">
    <name type="scientific">Malus baccata</name>
    <name type="common">Siberian crab apple</name>
    <name type="synonym">Pyrus baccata</name>
    <dbReference type="NCBI Taxonomy" id="106549"/>
    <lineage>
        <taxon>Eukaryota</taxon>
        <taxon>Viridiplantae</taxon>
        <taxon>Streptophyta</taxon>
        <taxon>Embryophyta</taxon>
        <taxon>Tracheophyta</taxon>
        <taxon>Spermatophyta</taxon>
        <taxon>Magnoliopsida</taxon>
        <taxon>eudicotyledons</taxon>
        <taxon>Gunneridae</taxon>
        <taxon>Pentapetalae</taxon>
        <taxon>rosids</taxon>
        <taxon>fabids</taxon>
        <taxon>Rosales</taxon>
        <taxon>Rosaceae</taxon>
        <taxon>Amygdaloideae</taxon>
        <taxon>Maleae</taxon>
        <taxon>Malus</taxon>
    </lineage>
</organism>
<dbReference type="Proteomes" id="UP000315295">
    <property type="component" value="Unassembled WGS sequence"/>
</dbReference>
<name>A0A540LJN0_MALBA</name>